<protein>
    <submittedName>
        <fullName evidence="1">Uncharacterized protein</fullName>
    </submittedName>
</protein>
<accession>A0AAV0W6W8</accession>
<keyword evidence="2" id="KW-1185">Reference proteome</keyword>
<sequence>MPAVRRHGRGVHRRPVRYRRPVVAIDESTVVVSSTIGAGKVIVAVAGGAIRAGLGTVDVLCSATEFGPIVV</sequence>
<dbReference type="AlphaFoldDB" id="A0AAV0W6W8"/>
<dbReference type="EMBL" id="CARXXK010000001">
    <property type="protein sequence ID" value="CAI6351541.1"/>
    <property type="molecule type" value="Genomic_DNA"/>
</dbReference>
<name>A0AAV0W6W8_9HEMI</name>
<comment type="caution">
    <text evidence="1">The sequence shown here is derived from an EMBL/GenBank/DDBJ whole genome shotgun (WGS) entry which is preliminary data.</text>
</comment>
<dbReference type="Proteomes" id="UP001160148">
    <property type="component" value="Unassembled WGS sequence"/>
</dbReference>
<organism evidence="1 2">
    <name type="scientific">Macrosiphum euphorbiae</name>
    <name type="common">potato aphid</name>
    <dbReference type="NCBI Taxonomy" id="13131"/>
    <lineage>
        <taxon>Eukaryota</taxon>
        <taxon>Metazoa</taxon>
        <taxon>Ecdysozoa</taxon>
        <taxon>Arthropoda</taxon>
        <taxon>Hexapoda</taxon>
        <taxon>Insecta</taxon>
        <taxon>Pterygota</taxon>
        <taxon>Neoptera</taxon>
        <taxon>Paraneoptera</taxon>
        <taxon>Hemiptera</taxon>
        <taxon>Sternorrhyncha</taxon>
        <taxon>Aphidomorpha</taxon>
        <taxon>Aphidoidea</taxon>
        <taxon>Aphididae</taxon>
        <taxon>Macrosiphini</taxon>
        <taxon>Macrosiphum</taxon>
    </lineage>
</organism>
<proteinExistence type="predicted"/>
<reference evidence="1 2" key="1">
    <citation type="submission" date="2023-01" db="EMBL/GenBank/DDBJ databases">
        <authorList>
            <person name="Whitehead M."/>
        </authorList>
    </citation>
    <scope>NUCLEOTIDE SEQUENCE [LARGE SCALE GENOMIC DNA]</scope>
</reference>
<evidence type="ECO:0000313" key="1">
    <source>
        <dbReference type="EMBL" id="CAI6351541.1"/>
    </source>
</evidence>
<gene>
    <name evidence="1" type="ORF">MEUPH1_LOCUS7875</name>
</gene>
<evidence type="ECO:0000313" key="2">
    <source>
        <dbReference type="Proteomes" id="UP001160148"/>
    </source>
</evidence>